<gene>
    <name evidence="1" type="ORF">AN168_10080</name>
</gene>
<accession>A0A837NXH7</accession>
<protein>
    <submittedName>
        <fullName evidence="1">Uncharacterized protein</fullName>
    </submittedName>
</protein>
<comment type="caution">
    <text evidence="1">The sequence shown here is derived from an EMBL/GenBank/DDBJ whole genome shotgun (WGS) entry which is preliminary data.</text>
</comment>
<sequence length="85" mass="10369">MDKNTFWSQTAPSYDLLDYDDDSQEHEIVHHRVRVQEDNFTTSYTVVSFEDEEDEPVIEVRVFRTANVEQKDLREKKFHWFSRKK</sequence>
<reference evidence="1 2" key="1">
    <citation type="submission" date="2015-08" db="EMBL/GenBank/DDBJ databases">
        <title>Draft Genome Sequence of Vibrio splendidus UCD-SED7.</title>
        <authorList>
            <person name="Lee R.D."/>
            <person name="Lang J.M."/>
            <person name="Coil D.A."/>
            <person name="Jospin G."/>
            <person name="Eisen J.A."/>
        </authorList>
    </citation>
    <scope>NUCLEOTIDE SEQUENCE [LARGE SCALE GENOMIC DNA]</scope>
    <source>
        <strain evidence="1 2">UCD-SED7</strain>
    </source>
</reference>
<evidence type="ECO:0000313" key="2">
    <source>
        <dbReference type="Proteomes" id="UP000050463"/>
    </source>
</evidence>
<dbReference type="AlphaFoldDB" id="A0A837NXH7"/>
<organism evidence="1 2">
    <name type="scientific">Vibrio splendidus</name>
    <dbReference type="NCBI Taxonomy" id="29497"/>
    <lineage>
        <taxon>Bacteria</taxon>
        <taxon>Pseudomonadati</taxon>
        <taxon>Pseudomonadota</taxon>
        <taxon>Gammaproteobacteria</taxon>
        <taxon>Vibrionales</taxon>
        <taxon>Vibrionaceae</taxon>
        <taxon>Vibrio</taxon>
    </lineage>
</organism>
<name>A0A837NXH7_VIBSP</name>
<evidence type="ECO:0000313" key="1">
    <source>
        <dbReference type="EMBL" id="KPL94850.1"/>
    </source>
</evidence>
<dbReference type="Proteomes" id="UP000050463">
    <property type="component" value="Unassembled WGS sequence"/>
</dbReference>
<proteinExistence type="predicted"/>
<dbReference type="EMBL" id="LIZK01000003">
    <property type="protein sequence ID" value="KPL94850.1"/>
    <property type="molecule type" value="Genomic_DNA"/>
</dbReference>
<dbReference type="RefSeq" id="WP_054547021.1">
    <property type="nucleotide sequence ID" value="NZ_LIZK01000003.1"/>
</dbReference>